<evidence type="ECO:0000259" key="9">
    <source>
        <dbReference type="PROSITE" id="PS50878"/>
    </source>
</evidence>
<dbReference type="PROSITE" id="PS50878">
    <property type="entry name" value="RT_POL"/>
    <property type="match status" value="1"/>
</dbReference>
<sequence length="275" mass="31735">MKQLSAILKMSPERIVYILDNIDSFYRQKEEKKFDPKKGSFKTYKNGNLKIRIINPSQGDLKLAQQRAKNRILSKIALPDNVHGGTKKKSNITNAKVHQGNKYIFATDLQEFYPSISSKMVYDAFLKLGYSNHFASHLCKLVTYKHKVPQGAPTSTHISNIVFLQTDRKLIEYCNTYGITYTRYVDDLTFSSQQDFSVHTVELMKIVCDNGYKMSYRKTSYSGEQTITGLIVQLNKIDVPDSIKYRASLEKDDPLQPVTDYMKRVTSTNRHNYRQ</sequence>
<dbReference type="Proteomes" id="UP000555003">
    <property type="component" value="Unassembled WGS sequence"/>
</dbReference>
<evidence type="ECO:0000256" key="4">
    <source>
        <dbReference type="ARBA" id="ARBA00022723"/>
    </source>
</evidence>
<evidence type="ECO:0000256" key="3">
    <source>
        <dbReference type="ARBA" id="ARBA00022695"/>
    </source>
</evidence>
<dbReference type="PANTHER" id="PTHR34047:SF7">
    <property type="entry name" value="RNA-DIRECTED DNA POLYMERASE"/>
    <property type="match status" value="1"/>
</dbReference>
<keyword evidence="2 10" id="KW-0808">Transferase</keyword>
<evidence type="ECO:0000313" key="10">
    <source>
        <dbReference type="EMBL" id="MBA9074730.1"/>
    </source>
</evidence>
<comment type="similarity">
    <text evidence="7">Belongs to the bacterial reverse transcriptase family.</text>
</comment>
<evidence type="ECO:0000256" key="7">
    <source>
        <dbReference type="ARBA" id="ARBA00034120"/>
    </source>
</evidence>
<keyword evidence="11" id="KW-1185">Reference proteome</keyword>
<dbReference type="InterPro" id="IPR000123">
    <property type="entry name" value="Reverse_transcriptase_msDNA"/>
</dbReference>
<evidence type="ECO:0000256" key="8">
    <source>
        <dbReference type="ARBA" id="ARBA00048173"/>
    </source>
</evidence>
<dbReference type="EMBL" id="JACJIS010000003">
    <property type="protein sequence ID" value="MBA9074730.1"/>
    <property type="molecule type" value="Genomic_DNA"/>
</dbReference>
<keyword evidence="5" id="KW-0460">Magnesium</keyword>
<dbReference type="GO" id="GO:0003964">
    <property type="term" value="F:RNA-directed DNA polymerase activity"/>
    <property type="evidence" value="ECO:0007669"/>
    <property type="project" value="UniProtKB-KW"/>
</dbReference>
<comment type="caution">
    <text evidence="10">The sequence shown here is derived from an EMBL/GenBank/DDBJ whole genome shotgun (WGS) entry which is preliminary data.</text>
</comment>
<dbReference type="InterPro" id="IPR051083">
    <property type="entry name" value="GrpII_Intron_Splice-Mob/Def"/>
</dbReference>
<keyword evidence="3 10" id="KW-0548">Nucleotidyltransferase</keyword>
<evidence type="ECO:0000256" key="2">
    <source>
        <dbReference type="ARBA" id="ARBA00022679"/>
    </source>
</evidence>
<dbReference type="Pfam" id="PF00078">
    <property type="entry name" value="RVT_1"/>
    <property type="match status" value="1"/>
</dbReference>
<evidence type="ECO:0000256" key="1">
    <source>
        <dbReference type="ARBA" id="ARBA00012493"/>
    </source>
</evidence>
<evidence type="ECO:0000256" key="6">
    <source>
        <dbReference type="ARBA" id="ARBA00022918"/>
    </source>
</evidence>
<keyword evidence="4" id="KW-0479">Metal-binding</keyword>
<proteinExistence type="inferred from homology"/>
<dbReference type="CDD" id="cd03487">
    <property type="entry name" value="RT_Bac_retron_II"/>
    <property type="match status" value="1"/>
</dbReference>
<evidence type="ECO:0000256" key="5">
    <source>
        <dbReference type="ARBA" id="ARBA00022842"/>
    </source>
</evidence>
<dbReference type="PRINTS" id="PR00866">
    <property type="entry name" value="RNADNAPOLMS"/>
</dbReference>
<gene>
    <name evidence="10" type="ORF">GGR22_002903</name>
</gene>
<feature type="domain" description="Reverse transcriptase" evidence="9">
    <location>
        <begin position="1"/>
        <end position="232"/>
    </location>
</feature>
<evidence type="ECO:0000313" key="11">
    <source>
        <dbReference type="Proteomes" id="UP000555003"/>
    </source>
</evidence>
<reference evidence="10 11" key="1">
    <citation type="submission" date="2020-08" db="EMBL/GenBank/DDBJ databases">
        <title>Genomic Encyclopedia of Type Strains, Phase IV (KMG-IV): sequencing the most valuable type-strain genomes for metagenomic binning, comparative biology and taxonomic classification.</title>
        <authorList>
            <person name="Goeker M."/>
        </authorList>
    </citation>
    <scope>NUCLEOTIDE SEQUENCE [LARGE SCALE GENOMIC DNA]</scope>
    <source>
        <strain evidence="10 11">DSM 100397</strain>
    </source>
</reference>
<dbReference type="PANTHER" id="PTHR34047">
    <property type="entry name" value="NUCLEAR INTRON MATURASE 1, MITOCHONDRIAL-RELATED"/>
    <property type="match status" value="1"/>
</dbReference>
<dbReference type="RefSeq" id="WP_182494189.1">
    <property type="nucleotide sequence ID" value="NZ_JACJIS010000003.1"/>
</dbReference>
<name>A0ABR6DSR8_9FLAO</name>
<organism evidence="10 11">
    <name type="scientific">Flavobacterium gossypii</name>
    <dbReference type="NCBI Taxonomy" id="1646119"/>
    <lineage>
        <taxon>Bacteria</taxon>
        <taxon>Pseudomonadati</taxon>
        <taxon>Bacteroidota</taxon>
        <taxon>Flavobacteriia</taxon>
        <taxon>Flavobacteriales</taxon>
        <taxon>Flavobacteriaceae</taxon>
        <taxon>Flavobacterium</taxon>
    </lineage>
</organism>
<keyword evidence="6 10" id="KW-0695">RNA-directed DNA polymerase</keyword>
<dbReference type="InterPro" id="IPR000477">
    <property type="entry name" value="RT_dom"/>
</dbReference>
<dbReference type="EC" id="2.7.7.49" evidence="1"/>
<comment type="catalytic activity">
    <reaction evidence="8">
        <text>DNA(n) + a 2'-deoxyribonucleoside 5'-triphosphate = DNA(n+1) + diphosphate</text>
        <dbReference type="Rhea" id="RHEA:22508"/>
        <dbReference type="Rhea" id="RHEA-COMP:17339"/>
        <dbReference type="Rhea" id="RHEA-COMP:17340"/>
        <dbReference type="ChEBI" id="CHEBI:33019"/>
        <dbReference type="ChEBI" id="CHEBI:61560"/>
        <dbReference type="ChEBI" id="CHEBI:173112"/>
        <dbReference type="EC" id="2.7.7.49"/>
    </reaction>
</comment>
<protein>
    <recommendedName>
        <fullName evidence="1">RNA-directed DNA polymerase</fullName>
        <ecNumber evidence="1">2.7.7.49</ecNumber>
    </recommendedName>
</protein>
<accession>A0ABR6DSR8</accession>